<dbReference type="PANTHER" id="PTHR42943">
    <property type="entry name" value="GLUTATHIONE S-TRANSFERASE KAPPA"/>
    <property type="match status" value="1"/>
</dbReference>
<evidence type="ECO:0000313" key="8">
    <source>
        <dbReference type="Proteomes" id="UP000223968"/>
    </source>
</evidence>
<comment type="catalytic activity">
    <reaction evidence="3 4">
        <text>RX + glutathione = an S-substituted glutathione + a halide anion + H(+)</text>
        <dbReference type="Rhea" id="RHEA:16437"/>
        <dbReference type="ChEBI" id="CHEBI:15378"/>
        <dbReference type="ChEBI" id="CHEBI:16042"/>
        <dbReference type="ChEBI" id="CHEBI:17792"/>
        <dbReference type="ChEBI" id="CHEBI:57925"/>
        <dbReference type="ChEBI" id="CHEBI:90779"/>
        <dbReference type="EC" id="2.5.1.18"/>
    </reaction>
</comment>
<dbReference type="InterPro" id="IPR036249">
    <property type="entry name" value="Thioredoxin-like_sf"/>
</dbReference>
<dbReference type="Pfam" id="PF01323">
    <property type="entry name" value="DSBA"/>
    <property type="match status" value="1"/>
</dbReference>
<dbReference type="STRING" id="1447875.A0A2B7Y0K8"/>
<evidence type="ECO:0000259" key="6">
    <source>
        <dbReference type="Pfam" id="PF01323"/>
    </source>
</evidence>
<dbReference type="GO" id="GO:0004602">
    <property type="term" value="F:glutathione peroxidase activity"/>
    <property type="evidence" value="ECO:0007669"/>
    <property type="project" value="TreeGrafter"/>
</dbReference>
<dbReference type="InterPro" id="IPR001853">
    <property type="entry name" value="DSBA-like_thioredoxin_dom"/>
</dbReference>
<dbReference type="FunFam" id="3.40.30.10:FF:000096">
    <property type="entry name" value="Glutathione S-transferase kappa"/>
    <property type="match status" value="1"/>
</dbReference>
<dbReference type="PIRSF" id="PIRSF006386">
    <property type="entry name" value="HCCAis_GSTk"/>
    <property type="match status" value="1"/>
</dbReference>
<feature type="domain" description="DSBA-like thioredoxin" evidence="6">
    <location>
        <begin position="6"/>
        <end position="203"/>
    </location>
</feature>
<proteinExistence type="inferred from homology"/>
<name>A0A2B7Y0K8_9EURO</name>
<dbReference type="GO" id="GO:0006749">
    <property type="term" value="P:glutathione metabolic process"/>
    <property type="evidence" value="ECO:0007669"/>
    <property type="project" value="TreeGrafter"/>
</dbReference>
<feature type="active site" description="Nucleophile" evidence="5">
    <location>
        <position position="14"/>
    </location>
</feature>
<accession>A0A2B7Y0K8</accession>
<keyword evidence="2 4" id="KW-0808">Transferase</keyword>
<dbReference type="EC" id="2.5.1.18" evidence="4"/>
<dbReference type="AlphaFoldDB" id="A0A2B7Y0K8"/>
<protein>
    <recommendedName>
        <fullName evidence="4">Glutathione S-transferase kappa</fullName>
        <ecNumber evidence="4">2.5.1.18</ecNumber>
    </recommendedName>
</protein>
<evidence type="ECO:0000313" key="7">
    <source>
        <dbReference type="EMBL" id="PGH14725.1"/>
    </source>
</evidence>
<gene>
    <name evidence="7" type="ORF">AJ79_02891</name>
</gene>
<dbReference type="GO" id="GO:0005739">
    <property type="term" value="C:mitochondrion"/>
    <property type="evidence" value="ECO:0007669"/>
    <property type="project" value="TreeGrafter"/>
</dbReference>
<dbReference type="Proteomes" id="UP000223968">
    <property type="component" value="Unassembled WGS sequence"/>
</dbReference>
<evidence type="ECO:0000256" key="2">
    <source>
        <dbReference type="ARBA" id="ARBA00022679"/>
    </source>
</evidence>
<dbReference type="SUPFAM" id="SSF52833">
    <property type="entry name" value="Thioredoxin-like"/>
    <property type="match status" value="1"/>
</dbReference>
<evidence type="ECO:0000256" key="5">
    <source>
        <dbReference type="PIRSR" id="PIRSR006386-1"/>
    </source>
</evidence>
<comment type="caution">
    <text evidence="7">The sequence shown here is derived from an EMBL/GenBank/DDBJ whole genome shotgun (WGS) entry which is preliminary data.</text>
</comment>
<evidence type="ECO:0000256" key="4">
    <source>
        <dbReference type="PIRNR" id="PIRNR006386"/>
    </source>
</evidence>
<organism evidence="7 8">
    <name type="scientific">Helicocarpus griseus UAMH5409</name>
    <dbReference type="NCBI Taxonomy" id="1447875"/>
    <lineage>
        <taxon>Eukaryota</taxon>
        <taxon>Fungi</taxon>
        <taxon>Dikarya</taxon>
        <taxon>Ascomycota</taxon>
        <taxon>Pezizomycotina</taxon>
        <taxon>Eurotiomycetes</taxon>
        <taxon>Eurotiomycetidae</taxon>
        <taxon>Onygenales</taxon>
        <taxon>Ajellomycetaceae</taxon>
        <taxon>Helicocarpus</taxon>
    </lineage>
</organism>
<dbReference type="InterPro" id="IPR051924">
    <property type="entry name" value="GST_Kappa/NadH"/>
</dbReference>
<comment type="similarity">
    <text evidence="1 4">Belongs to the GST superfamily. Kappa family.</text>
</comment>
<sequence length="217" mass="23722">MAAPKITLYLDLVSPFAYIAYYLARHSPVFAKCEITYVPVILGGIIKATNNVAPINIKNKDKWIDIERKRWAKLLNVPIYPKTPEGFPISTLSVQRTLCAIPAQKLPACYDALYKAFWVEGNPKAGSPETYLPILEAVVGKEVAGDALAQSSIQPIKDRLSANTAKAVESGAFGLPWMVCTNSRGETEGFWGVDHMGQVAAFLGLDTSPDKGFRAMM</sequence>
<dbReference type="GO" id="GO:0005777">
    <property type="term" value="C:peroxisome"/>
    <property type="evidence" value="ECO:0007669"/>
    <property type="project" value="TreeGrafter"/>
</dbReference>
<keyword evidence="8" id="KW-1185">Reference proteome</keyword>
<dbReference type="GO" id="GO:0004364">
    <property type="term" value="F:glutathione transferase activity"/>
    <property type="evidence" value="ECO:0007669"/>
    <property type="project" value="UniProtKB-UniRule"/>
</dbReference>
<dbReference type="Gene3D" id="3.40.30.10">
    <property type="entry name" value="Glutaredoxin"/>
    <property type="match status" value="1"/>
</dbReference>
<reference evidence="7 8" key="1">
    <citation type="submission" date="2017-10" db="EMBL/GenBank/DDBJ databases">
        <title>Comparative genomics in systemic dimorphic fungi from Ajellomycetaceae.</title>
        <authorList>
            <person name="Munoz J.F."/>
            <person name="Mcewen J.G."/>
            <person name="Clay O.K."/>
            <person name="Cuomo C.A."/>
        </authorList>
    </citation>
    <scope>NUCLEOTIDE SEQUENCE [LARGE SCALE GENOMIC DNA]</scope>
    <source>
        <strain evidence="7 8">UAMH5409</strain>
    </source>
</reference>
<evidence type="ECO:0000256" key="3">
    <source>
        <dbReference type="ARBA" id="ARBA00047960"/>
    </source>
</evidence>
<evidence type="ECO:0000256" key="1">
    <source>
        <dbReference type="ARBA" id="ARBA00006494"/>
    </source>
</evidence>
<dbReference type="PANTHER" id="PTHR42943:SF2">
    <property type="entry name" value="GLUTATHIONE S-TRANSFERASE KAPPA 1"/>
    <property type="match status" value="1"/>
</dbReference>
<dbReference type="EMBL" id="PDNB01000032">
    <property type="protein sequence ID" value="PGH14725.1"/>
    <property type="molecule type" value="Genomic_DNA"/>
</dbReference>
<dbReference type="OrthoDB" id="4664297at2759"/>
<dbReference type="InterPro" id="IPR014440">
    <property type="entry name" value="HCCAis_GSTk"/>
</dbReference>